<dbReference type="OrthoDB" id="434092at2759"/>
<evidence type="ECO:0000256" key="2">
    <source>
        <dbReference type="ARBA" id="ARBA00022516"/>
    </source>
</evidence>
<dbReference type="RefSeq" id="XP_026485987.2">
    <property type="nucleotide sequence ID" value="XM_026630202.2"/>
</dbReference>
<dbReference type="GO" id="GO:0009922">
    <property type="term" value="F:fatty acid elongase activity"/>
    <property type="evidence" value="ECO:0007669"/>
    <property type="project" value="UniProtKB-EC"/>
</dbReference>
<dbReference type="PANTHER" id="PTHR11157">
    <property type="entry name" value="FATTY ACID ACYL TRANSFERASE-RELATED"/>
    <property type="match status" value="1"/>
</dbReference>
<dbReference type="GO" id="GO:0005789">
    <property type="term" value="C:endoplasmic reticulum membrane"/>
    <property type="evidence" value="ECO:0007669"/>
    <property type="project" value="TreeGrafter"/>
</dbReference>
<sequence length="282" mass="33029">MASTALSLYDNLYHYIENPVVPEIKDYFMTGSPQKLIILLVCYLFFSLRLGPWYMKDRKPYQLRNVIKIYNIFQILVSLYLFYEGTIYLFFTDFNFTCQGIGDLNSPSTSRIAKAVWLYYIVKLIDLMDTVFFVLRKSDRQITSLHVHHHTLMPIATWVGVTFMPGGQGVIIGYINSLVHAVMYTYYLLSGLGDEYKKFLWWKKYLTMLQLVQFTIIGIHSVNSLFYPCSYPVILKLLTIFYAILFLNMFGNFYYNNYIKSKNDKDIKNVSMGISKANNKTH</sequence>
<dbReference type="GeneID" id="113393356"/>
<keyword evidence="7 10" id="KW-0443">Lipid metabolism</keyword>
<keyword evidence="9 10" id="KW-0275">Fatty acid biosynthesis</keyword>
<dbReference type="EC" id="2.3.1.199" evidence="10"/>
<comment type="subcellular location">
    <subcellularLocation>
        <location evidence="1">Membrane</location>
        <topology evidence="1">Multi-pass membrane protein</topology>
    </subcellularLocation>
</comment>
<dbReference type="GO" id="GO:0030148">
    <property type="term" value="P:sphingolipid biosynthetic process"/>
    <property type="evidence" value="ECO:0007669"/>
    <property type="project" value="TreeGrafter"/>
</dbReference>
<gene>
    <name evidence="12" type="primary">LOC113393356</name>
</gene>
<keyword evidence="5 10" id="KW-0276">Fatty acid metabolism</keyword>
<evidence type="ECO:0000313" key="11">
    <source>
        <dbReference type="Proteomes" id="UP001652626"/>
    </source>
</evidence>
<keyword evidence="8 10" id="KW-0472">Membrane</keyword>
<dbReference type="Proteomes" id="UP001652626">
    <property type="component" value="Chromosome 6"/>
</dbReference>
<feature type="transmembrane region" description="Helical" evidence="10">
    <location>
        <begin position="117"/>
        <end position="135"/>
    </location>
</feature>
<evidence type="ECO:0000313" key="12">
    <source>
        <dbReference type="RefSeq" id="XP_026485987.2"/>
    </source>
</evidence>
<evidence type="ECO:0000256" key="1">
    <source>
        <dbReference type="ARBA" id="ARBA00004141"/>
    </source>
</evidence>
<evidence type="ECO:0000256" key="3">
    <source>
        <dbReference type="ARBA" id="ARBA00022679"/>
    </source>
</evidence>
<dbReference type="InterPro" id="IPR002076">
    <property type="entry name" value="ELO_fam"/>
</dbReference>
<feature type="transmembrane region" description="Helical" evidence="10">
    <location>
        <begin position="36"/>
        <end position="54"/>
    </location>
</feature>
<proteinExistence type="inferred from homology"/>
<dbReference type="GO" id="GO:0019367">
    <property type="term" value="P:fatty acid elongation, saturated fatty acid"/>
    <property type="evidence" value="ECO:0007669"/>
    <property type="project" value="TreeGrafter"/>
</dbReference>
<dbReference type="GO" id="GO:0034626">
    <property type="term" value="P:fatty acid elongation, polyunsaturated fatty acid"/>
    <property type="evidence" value="ECO:0007669"/>
    <property type="project" value="TreeGrafter"/>
</dbReference>
<evidence type="ECO:0000256" key="10">
    <source>
        <dbReference type="RuleBase" id="RU361115"/>
    </source>
</evidence>
<keyword evidence="4 10" id="KW-0812">Transmembrane</keyword>
<dbReference type="AlphaFoldDB" id="A0A8B8HMU2"/>
<evidence type="ECO:0000256" key="4">
    <source>
        <dbReference type="ARBA" id="ARBA00022692"/>
    </source>
</evidence>
<comment type="catalytic activity">
    <reaction evidence="10">
        <text>a very-long-chain acyl-CoA + malonyl-CoA + H(+) = a very-long-chain 3-oxoacyl-CoA + CO2 + CoA</text>
        <dbReference type="Rhea" id="RHEA:32727"/>
        <dbReference type="ChEBI" id="CHEBI:15378"/>
        <dbReference type="ChEBI" id="CHEBI:16526"/>
        <dbReference type="ChEBI" id="CHEBI:57287"/>
        <dbReference type="ChEBI" id="CHEBI:57384"/>
        <dbReference type="ChEBI" id="CHEBI:90725"/>
        <dbReference type="ChEBI" id="CHEBI:90736"/>
        <dbReference type="EC" id="2.3.1.199"/>
    </reaction>
</comment>
<protein>
    <recommendedName>
        <fullName evidence="10">Elongation of very long chain fatty acids protein</fullName>
        <ecNumber evidence="10">2.3.1.199</ecNumber>
    </recommendedName>
    <alternativeName>
        <fullName evidence="10">Very-long-chain 3-oxoacyl-CoA synthase</fullName>
    </alternativeName>
</protein>
<dbReference type="PANTHER" id="PTHR11157:SF116">
    <property type="entry name" value="ELONGATION OF VERY LONG CHAIN FATTY ACIDS PROTEIN-RELATED"/>
    <property type="match status" value="1"/>
</dbReference>
<feature type="transmembrane region" description="Helical" evidence="10">
    <location>
        <begin position="233"/>
        <end position="255"/>
    </location>
</feature>
<evidence type="ECO:0000256" key="8">
    <source>
        <dbReference type="ARBA" id="ARBA00023136"/>
    </source>
</evidence>
<organism evidence="11 12">
    <name type="scientific">Vanessa tameamea</name>
    <name type="common">Kamehameha butterfly</name>
    <dbReference type="NCBI Taxonomy" id="334116"/>
    <lineage>
        <taxon>Eukaryota</taxon>
        <taxon>Metazoa</taxon>
        <taxon>Ecdysozoa</taxon>
        <taxon>Arthropoda</taxon>
        <taxon>Hexapoda</taxon>
        <taxon>Insecta</taxon>
        <taxon>Pterygota</taxon>
        <taxon>Neoptera</taxon>
        <taxon>Endopterygota</taxon>
        <taxon>Lepidoptera</taxon>
        <taxon>Glossata</taxon>
        <taxon>Ditrysia</taxon>
        <taxon>Papilionoidea</taxon>
        <taxon>Nymphalidae</taxon>
        <taxon>Nymphalinae</taxon>
        <taxon>Vanessa</taxon>
    </lineage>
</organism>
<accession>A0A8B8HMU2</accession>
<keyword evidence="3 10" id="KW-0808">Transferase</keyword>
<dbReference type="GO" id="GO:0034625">
    <property type="term" value="P:fatty acid elongation, monounsaturated fatty acid"/>
    <property type="evidence" value="ECO:0007669"/>
    <property type="project" value="TreeGrafter"/>
</dbReference>
<evidence type="ECO:0000256" key="7">
    <source>
        <dbReference type="ARBA" id="ARBA00023098"/>
    </source>
</evidence>
<feature type="transmembrane region" description="Helical" evidence="10">
    <location>
        <begin position="66"/>
        <end position="83"/>
    </location>
</feature>
<keyword evidence="11" id="KW-1185">Reference proteome</keyword>
<dbReference type="OMA" id="PRTAHWI"/>
<feature type="transmembrane region" description="Helical" evidence="10">
    <location>
        <begin position="171"/>
        <end position="193"/>
    </location>
</feature>
<evidence type="ECO:0000256" key="9">
    <source>
        <dbReference type="ARBA" id="ARBA00023160"/>
    </source>
</evidence>
<name>A0A8B8HMU2_VANTA</name>
<feature type="transmembrane region" description="Helical" evidence="10">
    <location>
        <begin position="205"/>
        <end position="227"/>
    </location>
</feature>
<comment type="similarity">
    <text evidence="10">Belongs to the ELO family.</text>
</comment>
<keyword evidence="2 10" id="KW-0444">Lipid biosynthesis</keyword>
<dbReference type="GO" id="GO:0042761">
    <property type="term" value="P:very long-chain fatty acid biosynthetic process"/>
    <property type="evidence" value="ECO:0007669"/>
    <property type="project" value="TreeGrafter"/>
</dbReference>
<feature type="transmembrane region" description="Helical" evidence="10">
    <location>
        <begin position="147"/>
        <end position="165"/>
    </location>
</feature>
<reference evidence="12" key="1">
    <citation type="submission" date="2025-08" db="UniProtKB">
        <authorList>
            <consortium name="RefSeq"/>
        </authorList>
    </citation>
    <scope>IDENTIFICATION</scope>
    <source>
        <tissue evidence="12">Whole body</tissue>
    </source>
</reference>
<dbReference type="Pfam" id="PF01151">
    <property type="entry name" value="ELO"/>
    <property type="match status" value="1"/>
</dbReference>
<keyword evidence="6 10" id="KW-1133">Transmembrane helix</keyword>
<evidence type="ECO:0000256" key="6">
    <source>
        <dbReference type="ARBA" id="ARBA00022989"/>
    </source>
</evidence>
<evidence type="ECO:0000256" key="5">
    <source>
        <dbReference type="ARBA" id="ARBA00022832"/>
    </source>
</evidence>